<dbReference type="RefSeq" id="WP_089955207.1">
    <property type="nucleotide sequence ID" value="NZ_FOFR01000013.1"/>
</dbReference>
<dbReference type="Proteomes" id="UP000199352">
    <property type="component" value="Unassembled WGS sequence"/>
</dbReference>
<reference evidence="3" key="1">
    <citation type="submission" date="2016-10" db="EMBL/GenBank/DDBJ databases">
        <authorList>
            <person name="Varghese N."/>
            <person name="Submissions S."/>
        </authorList>
    </citation>
    <scope>NUCLEOTIDE SEQUENCE [LARGE SCALE GENOMIC DNA]</scope>
    <source>
        <strain evidence="3">CGMCC 4.3525</strain>
    </source>
</reference>
<accession>A0A1H9QX34</accession>
<evidence type="ECO:0000313" key="3">
    <source>
        <dbReference type="Proteomes" id="UP000199352"/>
    </source>
</evidence>
<proteinExistence type="predicted"/>
<gene>
    <name evidence="2" type="ORF">SAMN05216188_113226</name>
</gene>
<dbReference type="Pfam" id="PF13471">
    <property type="entry name" value="Transglut_core3"/>
    <property type="match status" value="1"/>
</dbReference>
<evidence type="ECO:0000313" key="2">
    <source>
        <dbReference type="EMBL" id="SER65044.1"/>
    </source>
</evidence>
<dbReference type="NCBIfam" id="NF033537">
    <property type="entry name" value="lasso_biosyn_B2"/>
    <property type="match status" value="1"/>
</dbReference>
<dbReference type="OrthoDB" id="583768at2"/>
<sequence length="136" mass="14496">MTTPSSLTRPAGVPFGRRVAARLAVAVAIPLAKLTPRRLRQVLGVLRRGARPAGYESAKAARDAVLAVSLRCLGPQGCLPRSVAVVVLSRMSGTWPTWCAGVRVMPPFGAHAWVEADGVPVDENVPAQYFRPLMTV</sequence>
<evidence type="ECO:0000259" key="1">
    <source>
        <dbReference type="Pfam" id="PF13471"/>
    </source>
</evidence>
<organism evidence="2 3">
    <name type="scientific">Lentzea xinjiangensis</name>
    <dbReference type="NCBI Taxonomy" id="402600"/>
    <lineage>
        <taxon>Bacteria</taxon>
        <taxon>Bacillati</taxon>
        <taxon>Actinomycetota</taxon>
        <taxon>Actinomycetes</taxon>
        <taxon>Pseudonocardiales</taxon>
        <taxon>Pseudonocardiaceae</taxon>
        <taxon>Lentzea</taxon>
    </lineage>
</organism>
<dbReference type="AlphaFoldDB" id="A0A1H9QX34"/>
<name>A0A1H9QX34_9PSEU</name>
<protein>
    <submittedName>
        <fullName evidence="2">Transglutaminase-like superfamily protein</fullName>
    </submittedName>
</protein>
<dbReference type="EMBL" id="FOFR01000013">
    <property type="protein sequence ID" value="SER65044.1"/>
    <property type="molecule type" value="Genomic_DNA"/>
</dbReference>
<dbReference type="STRING" id="402600.SAMN05216188_113226"/>
<dbReference type="InterPro" id="IPR032708">
    <property type="entry name" value="McjB_C"/>
</dbReference>
<feature type="domain" description="Microcin J25-processing protein McjB C-terminal" evidence="1">
    <location>
        <begin position="23"/>
        <end position="135"/>
    </location>
</feature>
<keyword evidence="3" id="KW-1185">Reference proteome</keyword>
<dbReference type="InterPro" id="IPR053521">
    <property type="entry name" value="McjB-like"/>
</dbReference>